<organism evidence="1 2">
    <name type="scientific">Engystomops pustulosus</name>
    <name type="common">Tungara frog</name>
    <name type="synonym">Physalaemus pustulosus</name>
    <dbReference type="NCBI Taxonomy" id="76066"/>
    <lineage>
        <taxon>Eukaryota</taxon>
        <taxon>Metazoa</taxon>
        <taxon>Chordata</taxon>
        <taxon>Craniata</taxon>
        <taxon>Vertebrata</taxon>
        <taxon>Euteleostomi</taxon>
        <taxon>Amphibia</taxon>
        <taxon>Batrachia</taxon>
        <taxon>Anura</taxon>
        <taxon>Neobatrachia</taxon>
        <taxon>Hyloidea</taxon>
        <taxon>Leptodactylidae</taxon>
        <taxon>Leiuperinae</taxon>
        <taxon>Engystomops</taxon>
    </lineage>
</organism>
<proteinExistence type="predicted"/>
<name>A0AAV6YST5_ENGPU</name>
<dbReference type="EMBL" id="WNYA01015952">
    <property type="protein sequence ID" value="KAG8539163.1"/>
    <property type="molecule type" value="Genomic_DNA"/>
</dbReference>
<reference evidence="1" key="1">
    <citation type="thesis" date="2020" institute="ProQuest LLC" country="789 East Eisenhower Parkway, Ann Arbor, MI, USA">
        <title>Comparative Genomics and Chromosome Evolution.</title>
        <authorList>
            <person name="Mudd A.B."/>
        </authorList>
    </citation>
    <scope>NUCLEOTIDE SEQUENCE</scope>
    <source>
        <strain evidence="1">237g6f4</strain>
        <tissue evidence="1">Blood</tissue>
    </source>
</reference>
<evidence type="ECO:0000313" key="1">
    <source>
        <dbReference type="EMBL" id="KAG8539163.1"/>
    </source>
</evidence>
<protein>
    <submittedName>
        <fullName evidence="1">Uncharacterized protein</fullName>
    </submittedName>
</protein>
<accession>A0AAV6YST5</accession>
<dbReference type="Proteomes" id="UP000824782">
    <property type="component" value="Unassembled WGS sequence"/>
</dbReference>
<comment type="caution">
    <text evidence="1">The sequence shown here is derived from an EMBL/GenBank/DDBJ whole genome shotgun (WGS) entry which is preliminary data.</text>
</comment>
<gene>
    <name evidence="1" type="ORF">GDO81_021311</name>
</gene>
<evidence type="ECO:0000313" key="2">
    <source>
        <dbReference type="Proteomes" id="UP000824782"/>
    </source>
</evidence>
<keyword evidence="2" id="KW-1185">Reference proteome</keyword>
<sequence>MNLFVLFQGFAQSFLRRMSSRSNITSCGVTVEIVSNIPEDSQGAEDREALARMAADVDYDNSTAYIEKYLRSVLAVENILTLDRLRQAFCPIGRGYRNPCRVIEDTCKSLEDNTRSYARQRLGAKQRSYLPPPKCEWSRRASAPPVLLQDSWDDLKIPRSSIRVVPQSSSPLHGKKEYDAYWCEKVDLFLACSKEN</sequence>
<dbReference type="AlphaFoldDB" id="A0AAV6YST5"/>